<dbReference type="PANTHER" id="PTHR44337:SF20">
    <property type="entry name" value="CARCINOEMBRYONIC ANTIGEN-RELATED CELL ADHESION MOLECULE 5-RELATED"/>
    <property type="match status" value="1"/>
</dbReference>
<dbReference type="Pfam" id="PF13927">
    <property type="entry name" value="Ig_3"/>
    <property type="match status" value="1"/>
</dbReference>
<evidence type="ECO:0000256" key="5">
    <source>
        <dbReference type="SAM" id="MobiDB-lite"/>
    </source>
</evidence>
<feature type="transmembrane region" description="Helical" evidence="6">
    <location>
        <begin position="251"/>
        <end position="272"/>
    </location>
</feature>
<dbReference type="Gene3D" id="2.60.40.10">
    <property type="entry name" value="Immunoglobulins"/>
    <property type="match status" value="1"/>
</dbReference>
<gene>
    <name evidence="9" type="primary">LOC116494546</name>
</gene>
<keyword evidence="1" id="KW-0732">Signal</keyword>
<reference evidence="9" key="1">
    <citation type="submission" date="2025-08" db="UniProtKB">
        <authorList>
            <consortium name="RefSeq"/>
        </authorList>
    </citation>
    <scope>IDENTIFICATION</scope>
    <source>
        <tissue evidence="9">Lung</tissue>
    </source>
</reference>
<proteinExistence type="predicted"/>
<evidence type="ECO:0000313" key="9">
    <source>
        <dbReference type="RefSeq" id="XP_032052357.1"/>
    </source>
</evidence>
<dbReference type="SMART" id="SM00409">
    <property type="entry name" value="IG"/>
    <property type="match status" value="1"/>
</dbReference>
<name>A0A6J3DRV6_AYTFU</name>
<keyword evidence="6" id="KW-1133">Transmembrane helix</keyword>
<dbReference type="InterPro" id="IPR036179">
    <property type="entry name" value="Ig-like_dom_sf"/>
</dbReference>
<accession>A0A6J3DRV6</accession>
<feature type="region of interest" description="Disordered" evidence="5">
    <location>
        <begin position="1"/>
        <end position="28"/>
    </location>
</feature>
<feature type="compositionally biased region" description="Polar residues" evidence="5">
    <location>
        <begin position="15"/>
        <end position="28"/>
    </location>
</feature>
<keyword evidence="2" id="KW-1015">Disulfide bond</keyword>
<evidence type="ECO:0000256" key="1">
    <source>
        <dbReference type="ARBA" id="ARBA00022729"/>
    </source>
</evidence>
<evidence type="ECO:0000313" key="8">
    <source>
        <dbReference type="Proteomes" id="UP000504639"/>
    </source>
</evidence>
<evidence type="ECO:0000259" key="7">
    <source>
        <dbReference type="PROSITE" id="PS50835"/>
    </source>
</evidence>
<keyword evidence="4" id="KW-0393">Immunoglobulin domain</keyword>
<dbReference type="InterPro" id="IPR003598">
    <property type="entry name" value="Ig_sub2"/>
</dbReference>
<dbReference type="SMART" id="SM00408">
    <property type="entry name" value="IGc2"/>
    <property type="match status" value="1"/>
</dbReference>
<dbReference type="PROSITE" id="PS50835">
    <property type="entry name" value="IG_LIKE"/>
    <property type="match status" value="1"/>
</dbReference>
<feature type="domain" description="Ig-like" evidence="7">
    <location>
        <begin position="162"/>
        <end position="240"/>
    </location>
</feature>
<keyword evidence="6" id="KW-0812">Transmembrane</keyword>
<evidence type="ECO:0000256" key="3">
    <source>
        <dbReference type="ARBA" id="ARBA00023180"/>
    </source>
</evidence>
<keyword evidence="8" id="KW-1185">Reference proteome</keyword>
<dbReference type="RefSeq" id="XP_032052357.1">
    <property type="nucleotide sequence ID" value="XM_032196466.1"/>
</dbReference>
<dbReference type="InterPro" id="IPR013783">
    <property type="entry name" value="Ig-like_fold"/>
</dbReference>
<dbReference type="InterPro" id="IPR052598">
    <property type="entry name" value="IgSF_CEA-related"/>
</dbReference>
<organism evidence="8 9">
    <name type="scientific">Aythya fuligula</name>
    <name type="common">Tufted duck</name>
    <name type="synonym">Anas fuligula</name>
    <dbReference type="NCBI Taxonomy" id="219594"/>
    <lineage>
        <taxon>Eukaryota</taxon>
        <taxon>Metazoa</taxon>
        <taxon>Chordata</taxon>
        <taxon>Craniata</taxon>
        <taxon>Vertebrata</taxon>
        <taxon>Euteleostomi</taxon>
        <taxon>Archelosauria</taxon>
        <taxon>Archosauria</taxon>
        <taxon>Dinosauria</taxon>
        <taxon>Saurischia</taxon>
        <taxon>Theropoda</taxon>
        <taxon>Coelurosauria</taxon>
        <taxon>Aves</taxon>
        <taxon>Neognathae</taxon>
        <taxon>Galloanserae</taxon>
        <taxon>Anseriformes</taxon>
        <taxon>Anatidae</taxon>
        <taxon>Aythyinae</taxon>
        <taxon>Aythya</taxon>
    </lineage>
</organism>
<dbReference type="InterPro" id="IPR007110">
    <property type="entry name" value="Ig-like_dom"/>
</dbReference>
<dbReference type="Proteomes" id="UP000504639">
    <property type="component" value="Chromosome 13"/>
</dbReference>
<evidence type="ECO:0000256" key="6">
    <source>
        <dbReference type="SAM" id="Phobius"/>
    </source>
</evidence>
<evidence type="ECO:0000256" key="4">
    <source>
        <dbReference type="ARBA" id="ARBA00023319"/>
    </source>
</evidence>
<sequence>MHSLSKMPGCKRSSAGCNASRNPSNRSMRGTMCCRRLSSPALSPGKTRTLFPCYSADLKPVSEVLVSARGCTVLFSVEPRAAGTTASWEYESGARKELIATFVPNKSAEISRAYVGHARLSEMDFSLQLVLRWWDGGFYRFRSESEATGWLELRVVEPLSEPEILGNSFVEVGGDTKLYCNVLEGQVDMYRWKRNGKLLMESNGLQFIHNNTLEIHRALMNDTGYYTCIISNAVSHNETSFLLRVHNNDRAFFILIVVFVSIGLLAGIFNWWRLRNSPDYAVHF</sequence>
<dbReference type="InterPro" id="IPR003599">
    <property type="entry name" value="Ig_sub"/>
</dbReference>
<keyword evidence="6" id="KW-0472">Membrane</keyword>
<dbReference type="SUPFAM" id="SSF48726">
    <property type="entry name" value="Immunoglobulin"/>
    <property type="match status" value="1"/>
</dbReference>
<dbReference type="GeneID" id="116494546"/>
<dbReference type="AlphaFoldDB" id="A0A6J3DRV6"/>
<dbReference type="PANTHER" id="PTHR44337">
    <property type="entry name" value="CARCINOEMBRYONIC ANTIGEN-RELATED CELL ADHESION MOLECULE 8"/>
    <property type="match status" value="1"/>
</dbReference>
<evidence type="ECO:0000256" key="2">
    <source>
        <dbReference type="ARBA" id="ARBA00023157"/>
    </source>
</evidence>
<keyword evidence="3" id="KW-0325">Glycoprotein</keyword>
<protein>
    <submittedName>
        <fullName evidence="9">Uncharacterized protein LOC116494546 isoform X3</fullName>
    </submittedName>
</protein>